<organism evidence="2 3">
    <name type="scientific">Pristionchus entomophagus</name>
    <dbReference type="NCBI Taxonomy" id="358040"/>
    <lineage>
        <taxon>Eukaryota</taxon>
        <taxon>Metazoa</taxon>
        <taxon>Ecdysozoa</taxon>
        <taxon>Nematoda</taxon>
        <taxon>Chromadorea</taxon>
        <taxon>Rhabditida</taxon>
        <taxon>Rhabditina</taxon>
        <taxon>Diplogasteromorpha</taxon>
        <taxon>Diplogasteroidea</taxon>
        <taxon>Neodiplogasteridae</taxon>
        <taxon>Pristionchus</taxon>
    </lineage>
</organism>
<feature type="compositionally biased region" description="Basic and acidic residues" evidence="1">
    <location>
        <begin position="1105"/>
        <end position="1119"/>
    </location>
</feature>
<evidence type="ECO:0000313" key="2">
    <source>
        <dbReference type="EMBL" id="GMS86057.1"/>
    </source>
</evidence>
<feature type="compositionally biased region" description="Basic and acidic residues" evidence="1">
    <location>
        <begin position="762"/>
        <end position="775"/>
    </location>
</feature>
<evidence type="ECO:0000256" key="1">
    <source>
        <dbReference type="SAM" id="MobiDB-lite"/>
    </source>
</evidence>
<dbReference type="EMBL" id="BTSX01000002">
    <property type="protein sequence ID" value="GMS86057.1"/>
    <property type="molecule type" value="Genomic_DNA"/>
</dbReference>
<feature type="compositionally biased region" description="Basic and acidic residues" evidence="1">
    <location>
        <begin position="72"/>
        <end position="86"/>
    </location>
</feature>
<feature type="compositionally biased region" description="Basic and acidic residues" evidence="1">
    <location>
        <begin position="565"/>
        <end position="575"/>
    </location>
</feature>
<feature type="region of interest" description="Disordered" evidence="1">
    <location>
        <begin position="1032"/>
        <end position="1137"/>
    </location>
</feature>
<feature type="compositionally biased region" description="Basic and acidic residues" evidence="1">
    <location>
        <begin position="25"/>
        <end position="39"/>
    </location>
</feature>
<protein>
    <submittedName>
        <fullName evidence="2">Uncharacterized protein</fullName>
    </submittedName>
</protein>
<feature type="compositionally biased region" description="Polar residues" evidence="1">
    <location>
        <begin position="776"/>
        <end position="787"/>
    </location>
</feature>
<feature type="compositionally biased region" description="Polar residues" evidence="1">
    <location>
        <begin position="609"/>
        <end position="621"/>
    </location>
</feature>
<name>A0AAV5SUE0_9BILA</name>
<feature type="region of interest" description="Disordered" evidence="1">
    <location>
        <begin position="485"/>
        <end position="817"/>
    </location>
</feature>
<feature type="compositionally biased region" description="Polar residues" evidence="1">
    <location>
        <begin position="200"/>
        <end position="213"/>
    </location>
</feature>
<comment type="caution">
    <text evidence="2">The sequence shown here is derived from an EMBL/GenBank/DDBJ whole genome shotgun (WGS) entry which is preliminary data.</text>
</comment>
<feature type="region of interest" description="Disordered" evidence="1">
    <location>
        <begin position="1"/>
        <end position="168"/>
    </location>
</feature>
<dbReference type="AlphaFoldDB" id="A0AAV5SUE0"/>
<feature type="compositionally biased region" description="Low complexity" evidence="1">
    <location>
        <begin position="1087"/>
        <end position="1104"/>
    </location>
</feature>
<feature type="compositionally biased region" description="Low complexity" evidence="1">
    <location>
        <begin position="728"/>
        <end position="739"/>
    </location>
</feature>
<keyword evidence="3" id="KW-1185">Reference proteome</keyword>
<evidence type="ECO:0000313" key="3">
    <source>
        <dbReference type="Proteomes" id="UP001432027"/>
    </source>
</evidence>
<feature type="compositionally biased region" description="Polar residues" evidence="1">
    <location>
        <begin position="99"/>
        <end position="113"/>
    </location>
</feature>
<feature type="compositionally biased region" description="Polar residues" evidence="1">
    <location>
        <begin position="740"/>
        <end position="754"/>
    </location>
</feature>
<reference evidence="2" key="1">
    <citation type="submission" date="2023-10" db="EMBL/GenBank/DDBJ databases">
        <title>Genome assembly of Pristionchus species.</title>
        <authorList>
            <person name="Yoshida K."/>
            <person name="Sommer R.J."/>
        </authorList>
    </citation>
    <scope>NUCLEOTIDE SEQUENCE</scope>
    <source>
        <strain evidence="2">RS0144</strain>
    </source>
</reference>
<feature type="compositionally biased region" description="Low complexity" evidence="1">
    <location>
        <begin position="681"/>
        <end position="690"/>
    </location>
</feature>
<feature type="compositionally biased region" description="Basic and acidic residues" evidence="1">
    <location>
        <begin position="7"/>
        <end position="18"/>
    </location>
</feature>
<gene>
    <name evidence="2" type="ORF">PENTCL1PPCAC_8232</name>
</gene>
<sequence length="1137" mass="125039">MSSSSRRSGEDKSQDLRPESPLSDRSLRQRDSTSKKSAEQRLSPKTPLPLPNSTEVPKHPRRYSGEHVTNIRMEDVHRPSDRRVQVDLEEIEREVRGGTPSSILSMPDNNDSLVVSEEEGGGPKTSTPKKSSSRKSHRAPPDSLYKRVLMRSASRTAVGPRPASDTSMDSYRTAQESMMNSSVGSSMSPIRIETRGGYRSANSTQRALFSQQGAAPLRRHLSTRSPSRSRRSPAPSGSILCQLVTPLAVHTAQEVNAVSVTGQILVISQTLIRSAHAPSDVRRLMHHLAGKIPLISNEMSQVDIDHDNEHSKHEVFVGSDAILIQRASTIHRGRDRKSFETDDRRTYRFICQGDLLPEDRRDKQSKPRHLTIIAESTTVKDCEEIEKSERVMLVFDAAEKPVRVLATVPPETSLTHANDLTSKPSALKDSPVSFEEHVRVSDYSHINIVRKARVNSCTKLWDEPLSELKEQRVYKQQLDEEVDCEPVRITRSHSMSRRAPTGDRSLSASRSRIERGRTPGRAPRNVSSAFLSMSPLAAERRRQLRPDCTPSAPLSSDLLTGISPIKDEPARRENPLRPFNIDDDSTVHDSRSLPARTTASGPSCPKTLNRLQTTLRVSRSPSPAAIKQEPQTPPPEVTATAGPFRSPRSVHRTPTKESPTQSAQKRVVAFRRSQALHRTPEAPARSMRSPSPAPQNRAVTPLRTARAQSPHSPARRAVIVDEDTSAGSSQSPTQSRTPTAVSTRRTRLANTIRQSPARPRTPSRDSLMDEWDRMLDTTQPISPASDPSDSRLKPRPFRSLRQHQTAPPLAPFRPLGPARSCSNLDAARPLKPVQQPLPLYPLYRDVSEHSVLPSASARTTAPAAPANSAIAIASPFRGQLYFREVSPVGGRPPIPRPRTSCPPVATRRVRLPSASSDPSSASMVAVSASASATRPSASGAARRPQESTMPRVVVGRSRAPASSQQNVELVQNPEDYNEGEILKKRLTLEAKINGHMWNLSVVFALKGDRADLIRFTPKRVRIDDQTLWEETENWSQTSLTPVTGPRTVARGSTSYDQPQLLPPSAHSSTASTQTLPTMSHQQTSIRAAPKTSVTASTASSASRSKSADKSKKDASKKSSSDNSKSGEKKKHNNTPFI</sequence>
<proteinExistence type="predicted"/>
<feature type="compositionally biased region" description="Low complexity" evidence="1">
    <location>
        <begin position="911"/>
        <end position="942"/>
    </location>
</feature>
<feature type="compositionally biased region" description="Polar residues" evidence="1">
    <location>
        <begin position="1065"/>
        <end position="1085"/>
    </location>
</feature>
<feature type="region of interest" description="Disordered" evidence="1">
    <location>
        <begin position="911"/>
        <end position="966"/>
    </location>
</feature>
<dbReference type="Proteomes" id="UP001432027">
    <property type="component" value="Unassembled WGS sequence"/>
</dbReference>
<accession>A0AAV5SUE0</accession>
<feature type="compositionally biased region" description="Basic residues" evidence="1">
    <location>
        <begin position="217"/>
        <end position="231"/>
    </location>
</feature>
<feature type="compositionally biased region" description="Basic residues" evidence="1">
    <location>
        <begin position="1127"/>
        <end position="1137"/>
    </location>
</feature>
<feature type="region of interest" description="Disordered" evidence="1">
    <location>
        <begin position="197"/>
        <end position="237"/>
    </location>
</feature>